<dbReference type="VEuPathDB" id="MicrosporidiaDB:NBO_70g0006"/>
<keyword evidence="2" id="KW-1185">Reference proteome</keyword>
<name>R0ML20_NOSB1</name>
<dbReference type="EMBL" id="KB908978">
    <property type="protein sequence ID" value="EOB13498.1"/>
    <property type="molecule type" value="Genomic_DNA"/>
</dbReference>
<accession>R0ML20</accession>
<evidence type="ECO:0000313" key="2">
    <source>
        <dbReference type="Proteomes" id="UP000016927"/>
    </source>
</evidence>
<proteinExistence type="predicted"/>
<dbReference type="HOGENOM" id="CLU_2528053_0_0_1"/>
<dbReference type="Proteomes" id="UP000016927">
    <property type="component" value="Unassembled WGS sequence"/>
</dbReference>
<evidence type="ECO:0008006" key="3">
    <source>
        <dbReference type="Google" id="ProtNLM"/>
    </source>
</evidence>
<reference evidence="1 2" key="1">
    <citation type="journal article" date="2013" name="BMC Genomics">
        <title>Comparative genomics of parasitic silkworm microsporidia reveal an association between genome expansion and host adaptation.</title>
        <authorList>
            <person name="Pan G."/>
            <person name="Xu J."/>
            <person name="Li T."/>
            <person name="Xia Q."/>
            <person name="Liu S.L."/>
            <person name="Zhang G."/>
            <person name="Li S."/>
            <person name="Li C."/>
            <person name="Liu H."/>
            <person name="Yang L."/>
            <person name="Liu T."/>
            <person name="Zhang X."/>
            <person name="Wu Z."/>
            <person name="Fan W."/>
            <person name="Dang X."/>
            <person name="Xiang H."/>
            <person name="Tao M."/>
            <person name="Li Y."/>
            <person name="Hu J."/>
            <person name="Li Z."/>
            <person name="Lin L."/>
            <person name="Luo J."/>
            <person name="Geng L."/>
            <person name="Wang L."/>
            <person name="Long M."/>
            <person name="Wan Y."/>
            <person name="He N."/>
            <person name="Zhang Z."/>
            <person name="Lu C."/>
            <person name="Keeling P.J."/>
            <person name="Wang J."/>
            <person name="Xiang Z."/>
            <person name="Zhou Z."/>
        </authorList>
    </citation>
    <scope>NUCLEOTIDE SEQUENCE [LARGE SCALE GENOMIC DNA]</scope>
    <source>
        <strain evidence="2">CQ1 / CVCC 102059</strain>
    </source>
</reference>
<sequence>MTFSAKSEDKNLKTLKITGPDPALNTTGICASQCALSLLELINEQERRPHLKVITGGIVTPGFIFKDSNLVTRLKSKGIKFEIN</sequence>
<gene>
    <name evidence="1" type="ORF">NBO_70g0006</name>
</gene>
<protein>
    <recommendedName>
        <fullName evidence="3">Saccharopine dehydrogenase-like C-terminal domain-containing protein</fullName>
    </recommendedName>
</protein>
<dbReference type="AlphaFoldDB" id="R0ML20"/>
<evidence type="ECO:0000313" key="1">
    <source>
        <dbReference type="EMBL" id="EOB13498.1"/>
    </source>
</evidence>
<dbReference type="OrthoDB" id="10268090at2759"/>
<organism evidence="1 2">
    <name type="scientific">Nosema bombycis (strain CQ1 / CVCC 102059)</name>
    <name type="common">Microsporidian parasite</name>
    <name type="synonym">Pebrine of silkworm</name>
    <dbReference type="NCBI Taxonomy" id="578461"/>
    <lineage>
        <taxon>Eukaryota</taxon>
        <taxon>Fungi</taxon>
        <taxon>Fungi incertae sedis</taxon>
        <taxon>Microsporidia</taxon>
        <taxon>Nosematidae</taxon>
        <taxon>Nosema</taxon>
    </lineage>
</organism>